<reference evidence="2" key="1">
    <citation type="journal article" date="2022" name="Mol. Ecol. Resour.">
        <title>The genomes of chicory, endive, great burdock and yacon provide insights into Asteraceae palaeo-polyploidization history and plant inulin production.</title>
        <authorList>
            <person name="Fan W."/>
            <person name="Wang S."/>
            <person name="Wang H."/>
            <person name="Wang A."/>
            <person name="Jiang F."/>
            <person name="Liu H."/>
            <person name="Zhao H."/>
            <person name="Xu D."/>
            <person name="Zhang Y."/>
        </authorList>
    </citation>
    <scope>NUCLEOTIDE SEQUENCE [LARGE SCALE GENOMIC DNA]</scope>
    <source>
        <strain evidence="2">cv. Punajuju</strain>
    </source>
</reference>
<gene>
    <name evidence="1" type="ORF">L2E82_39175</name>
</gene>
<keyword evidence="2" id="KW-1185">Reference proteome</keyword>
<sequence>MNLPKPTCLPIRVHDQSTYGPSPPSSFTVVEGGGPATDTSGNKRRRRLLLQASRRQSSSNLLPDFPLAQTTNKSARQPKTLNS</sequence>
<evidence type="ECO:0000313" key="1">
    <source>
        <dbReference type="EMBL" id="KAI3709413.1"/>
    </source>
</evidence>
<protein>
    <submittedName>
        <fullName evidence="1">Uncharacterized protein</fullName>
    </submittedName>
</protein>
<proteinExistence type="predicted"/>
<dbReference type="EMBL" id="CM042015">
    <property type="protein sequence ID" value="KAI3709413.1"/>
    <property type="molecule type" value="Genomic_DNA"/>
</dbReference>
<accession>A0ACB9AJ83</accession>
<reference evidence="1 2" key="2">
    <citation type="journal article" date="2022" name="Mol. Ecol. Resour.">
        <title>The genomes of chicory, endive, great burdock and yacon provide insights into Asteraceae paleo-polyploidization history and plant inulin production.</title>
        <authorList>
            <person name="Fan W."/>
            <person name="Wang S."/>
            <person name="Wang H."/>
            <person name="Wang A."/>
            <person name="Jiang F."/>
            <person name="Liu H."/>
            <person name="Zhao H."/>
            <person name="Xu D."/>
            <person name="Zhang Y."/>
        </authorList>
    </citation>
    <scope>NUCLEOTIDE SEQUENCE [LARGE SCALE GENOMIC DNA]</scope>
    <source>
        <strain evidence="2">cv. Punajuju</strain>
        <tissue evidence="1">Leaves</tissue>
    </source>
</reference>
<name>A0ACB9AJ83_CICIN</name>
<evidence type="ECO:0000313" key="2">
    <source>
        <dbReference type="Proteomes" id="UP001055811"/>
    </source>
</evidence>
<organism evidence="1 2">
    <name type="scientific">Cichorium intybus</name>
    <name type="common">Chicory</name>
    <dbReference type="NCBI Taxonomy" id="13427"/>
    <lineage>
        <taxon>Eukaryota</taxon>
        <taxon>Viridiplantae</taxon>
        <taxon>Streptophyta</taxon>
        <taxon>Embryophyta</taxon>
        <taxon>Tracheophyta</taxon>
        <taxon>Spermatophyta</taxon>
        <taxon>Magnoliopsida</taxon>
        <taxon>eudicotyledons</taxon>
        <taxon>Gunneridae</taxon>
        <taxon>Pentapetalae</taxon>
        <taxon>asterids</taxon>
        <taxon>campanulids</taxon>
        <taxon>Asterales</taxon>
        <taxon>Asteraceae</taxon>
        <taxon>Cichorioideae</taxon>
        <taxon>Cichorieae</taxon>
        <taxon>Cichoriinae</taxon>
        <taxon>Cichorium</taxon>
    </lineage>
</organism>
<dbReference type="Proteomes" id="UP001055811">
    <property type="component" value="Linkage Group LG07"/>
</dbReference>
<comment type="caution">
    <text evidence="1">The sequence shown here is derived from an EMBL/GenBank/DDBJ whole genome shotgun (WGS) entry which is preliminary data.</text>
</comment>